<dbReference type="InterPro" id="IPR004329">
    <property type="entry name" value="CcmE"/>
</dbReference>
<organism evidence="6 7">
    <name type="scientific">Chthonomonas calidirosea (strain DSM 23976 / ICMP 18418 / T49)</name>
    <dbReference type="NCBI Taxonomy" id="1303518"/>
    <lineage>
        <taxon>Bacteria</taxon>
        <taxon>Bacillati</taxon>
        <taxon>Armatimonadota</taxon>
        <taxon>Chthonomonadia</taxon>
        <taxon>Chthonomonadales</taxon>
        <taxon>Chthonomonadaceae</taxon>
        <taxon>Chthonomonas</taxon>
    </lineage>
</organism>
<keyword evidence="2" id="KW-0479">Metal-binding</keyword>
<accession>S0ETG0</accession>
<dbReference type="KEGG" id="ccz:CCALI_00559"/>
<dbReference type="Pfam" id="PF03100">
    <property type="entry name" value="CcmE"/>
    <property type="match status" value="1"/>
</dbReference>
<keyword evidence="7" id="KW-1185">Reference proteome</keyword>
<dbReference type="GO" id="GO:0017003">
    <property type="term" value="P:protein-heme linkage"/>
    <property type="evidence" value="ECO:0007669"/>
    <property type="project" value="InterPro"/>
</dbReference>
<dbReference type="OrthoDB" id="9794828at2"/>
<evidence type="ECO:0000256" key="5">
    <source>
        <dbReference type="SAM" id="Phobius"/>
    </source>
</evidence>
<dbReference type="PATRIC" id="fig|1303518.3.peg.567"/>
<evidence type="ECO:0000313" key="6">
    <source>
        <dbReference type="EMBL" id="CCW34390.1"/>
    </source>
</evidence>
<evidence type="ECO:0000256" key="3">
    <source>
        <dbReference type="ARBA" id="ARBA00022748"/>
    </source>
</evidence>
<dbReference type="SUPFAM" id="SSF82093">
    <property type="entry name" value="Heme chaperone CcmE"/>
    <property type="match status" value="1"/>
</dbReference>
<keyword evidence="4 5" id="KW-0472">Membrane</keyword>
<evidence type="ECO:0000313" key="7">
    <source>
        <dbReference type="Proteomes" id="UP000014227"/>
    </source>
</evidence>
<dbReference type="eggNOG" id="COG2332">
    <property type="taxonomic scope" value="Bacteria"/>
</dbReference>
<protein>
    <submittedName>
        <fullName evidence="6">Cytochrome c-type biogenesis protein CcmE</fullName>
    </submittedName>
</protein>
<keyword evidence="5" id="KW-0812">Transmembrane</keyword>
<dbReference type="GO" id="GO:0017004">
    <property type="term" value="P:cytochrome complex assembly"/>
    <property type="evidence" value="ECO:0007669"/>
    <property type="project" value="UniProtKB-KW"/>
</dbReference>
<dbReference type="InParanoid" id="S0ETG0"/>
<evidence type="ECO:0000256" key="2">
    <source>
        <dbReference type="ARBA" id="ARBA00022617"/>
    </source>
</evidence>
<dbReference type="GO" id="GO:0005886">
    <property type="term" value="C:plasma membrane"/>
    <property type="evidence" value="ECO:0007669"/>
    <property type="project" value="InterPro"/>
</dbReference>
<evidence type="ECO:0000256" key="1">
    <source>
        <dbReference type="ARBA" id="ARBA00004370"/>
    </source>
</evidence>
<dbReference type="Proteomes" id="UP000014227">
    <property type="component" value="Chromosome I"/>
</dbReference>
<reference evidence="7" key="1">
    <citation type="submission" date="2013-03" db="EMBL/GenBank/DDBJ databases">
        <title>Genome sequence of Chthonomonas calidirosea, the first sequenced genome from the Armatimonadetes phylum (formally candidate division OP10).</title>
        <authorList>
            <person name="Lee K.C.Y."/>
            <person name="Morgan X.C."/>
            <person name="Dunfield P.F."/>
            <person name="Tamas I."/>
            <person name="Houghton K.M."/>
            <person name="Vyssotski M."/>
            <person name="Ryan J.L.J."/>
            <person name="Lagutin K."/>
            <person name="McDonald I.R."/>
            <person name="Stott M.B."/>
        </authorList>
    </citation>
    <scope>NUCLEOTIDE SEQUENCE [LARGE SCALE GENOMIC DNA]</scope>
    <source>
        <strain evidence="7">DSM 23976 / ICMP 18418 / T49</strain>
    </source>
</reference>
<name>S0ETG0_CHTCT</name>
<dbReference type="InterPro" id="IPR036127">
    <property type="entry name" value="CcmE-like_sf"/>
</dbReference>
<feature type="transmembrane region" description="Helical" evidence="5">
    <location>
        <begin position="20"/>
        <end position="42"/>
    </location>
</feature>
<keyword evidence="5" id="KW-1133">Transmembrane helix</keyword>
<keyword evidence="2" id="KW-0408">Iron</keyword>
<keyword evidence="2" id="KW-0349">Heme</keyword>
<dbReference type="HOGENOM" id="CLU_079503_3_3_0"/>
<dbReference type="Gene3D" id="2.40.50.140">
    <property type="entry name" value="Nucleic acid-binding proteins"/>
    <property type="match status" value="1"/>
</dbReference>
<dbReference type="STRING" id="454171.CP488_00595"/>
<keyword evidence="3" id="KW-0201">Cytochrome c-type biogenesis</keyword>
<sequence>MQGLAEELGTLPAKRGAGGFKLGPIIAGLIISIAIGFTLWAFTSSMTPYVDIATALRSTGPVQVRGKILHQTVRWDPQMKALTFILQDPHNQTIEVVYKGAKPESFDTAPETAVTGTVQHLSNGQTVFVSTSMVVKCPSKYDDTRKPLPYSKGGIS</sequence>
<evidence type="ECO:0000256" key="4">
    <source>
        <dbReference type="ARBA" id="ARBA00023136"/>
    </source>
</evidence>
<proteinExistence type="predicted"/>
<gene>
    <name evidence="6" type="ORF">CCALI_00559</name>
</gene>
<dbReference type="AlphaFoldDB" id="S0ETG0"/>
<dbReference type="InterPro" id="IPR012340">
    <property type="entry name" value="NA-bd_OB-fold"/>
</dbReference>
<dbReference type="RefSeq" id="WP_016481952.1">
    <property type="nucleotide sequence ID" value="NC_021487.1"/>
</dbReference>
<dbReference type="GO" id="GO:0020037">
    <property type="term" value="F:heme binding"/>
    <property type="evidence" value="ECO:0007669"/>
    <property type="project" value="InterPro"/>
</dbReference>
<comment type="subcellular location">
    <subcellularLocation>
        <location evidence="1">Membrane</location>
    </subcellularLocation>
</comment>
<dbReference type="EMBL" id="HF951689">
    <property type="protein sequence ID" value="CCW34390.1"/>
    <property type="molecule type" value="Genomic_DNA"/>
</dbReference>